<evidence type="ECO:0000313" key="3">
    <source>
        <dbReference type="Proteomes" id="UP001163046"/>
    </source>
</evidence>
<evidence type="ECO:0000259" key="1">
    <source>
        <dbReference type="PROSITE" id="PS50022"/>
    </source>
</evidence>
<gene>
    <name evidence="2" type="primary">EDIL3_7</name>
    <name evidence="2" type="ORF">OS493_028111</name>
</gene>
<dbReference type="Pfam" id="PF00754">
    <property type="entry name" value="F5_F8_type_C"/>
    <property type="match status" value="1"/>
</dbReference>
<dbReference type="EMBL" id="MU825899">
    <property type="protein sequence ID" value="KAJ7383435.1"/>
    <property type="molecule type" value="Genomic_DNA"/>
</dbReference>
<evidence type="ECO:0000313" key="2">
    <source>
        <dbReference type="EMBL" id="KAJ7383435.1"/>
    </source>
</evidence>
<name>A0A9W9ZL43_9CNID</name>
<dbReference type="PANTHER" id="PTHR24543">
    <property type="entry name" value="MULTICOPPER OXIDASE-RELATED"/>
    <property type="match status" value="1"/>
</dbReference>
<dbReference type="Gene3D" id="2.60.120.260">
    <property type="entry name" value="Galactose-binding domain-like"/>
    <property type="match status" value="1"/>
</dbReference>
<dbReference type="AlphaFoldDB" id="A0A9W9ZL43"/>
<dbReference type="InterPro" id="IPR008979">
    <property type="entry name" value="Galactose-bd-like_sf"/>
</dbReference>
<feature type="domain" description="F5/8 type C" evidence="1">
    <location>
        <begin position="3"/>
        <end position="105"/>
    </location>
</feature>
<protein>
    <submittedName>
        <fullName evidence="2">EGF-like repeat and discoidin I-like domain-containing protein 3</fullName>
    </submittedName>
</protein>
<dbReference type="SUPFAM" id="SSF49785">
    <property type="entry name" value="Galactose-binding domain-like"/>
    <property type="match status" value="1"/>
</dbReference>
<keyword evidence="3" id="KW-1185">Reference proteome</keyword>
<organism evidence="2 3">
    <name type="scientific">Desmophyllum pertusum</name>
    <dbReference type="NCBI Taxonomy" id="174260"/>
    <lineage>
        <taxon>Eukaryota</taxon>
        <taxon>Metazoa</taxon>
        <taxon>Cnidaria</taxon>
        <taxon>Anthozoa</taxon>
        <taxon>Hexacorallia</taxon>
        <taxon>Scleractinia</taxon>
        <taxon>Caryophylliina</taxon>
        <taxon>Caryophylliidae</taxon>
        <taxon>Desmophyllum</taxon>
    </lineage>
</organism>
<dbReference type="InterPro" id="IPR000421">
    <property type="entry name" value="FA58C"/>
</dbReference>
<proteinExistence type="predicted"/>
<dbReference type="Proteomes" id="UP001163046">
    <property type="component" value="Unassembled WGS sequence"/>
</dbReference>
<comment type="caution">
    <text evidence="2">The sequence shown here is derived from an EMBL/GenBank/DDBJ whole genome shotgun (WGS) entry which is preliminary data.</text>
</comment>
<dbReference type="PROSITE" id="PS50022">
    <property type="entry name" value="FA58C_3"/>
    <property type="match status" value="1"/>
</dbReference>
<dbReference type="OrthoDB" id="5985040at2759"/>
<dbReference type="PROSITE" id="PS01285">
    <property type="entry name" value="FA58C_1"/>
    <property type="match status" value="1"/>
</dbReference>
<sequence length="105" mass="11868">MKCIRPVPFDVHPNHFKASTSLEGFSAQGGLITDDVEAAWCAAEKNAEQWIEVDLQLETDVLAVALQGLYKHSWVETFYVQYSTDGNTWYCYGSDNGHKVIFNYS</sequence>
<accession>A0A9W9ZL43</accession>
<reference evidence="2" key="1">
    <citation type="submission" date="2023-01" db="EMBL/GenBank/DDBJ databases">
        <title>Genome assembly of the deep-sea coral Lophelia pertusa.</title>
        <authorList>
            <person name="Herrera S."/>
            <person name="Cordes E."/>
        </authorList>
    </citation>
    <scope>NUCLEOTIDE SEQUENCE</scope>
    <source>
        <strain evidence="2">USNM1676648</strain>
        <tissue evidence="2">Polyp</tissue>
    </source>
</reference>